<keyword evidence="3" id="KW-1185">Reference proteome</keyword>
<dbReference type="Proteomes" id="UP000299102">
    <property type="component" value="Unassembled WGS sequence"/>
</dbReference>
<feature type="region of interest" description="Disordered" evidence="1">
    <location>
        <begin position="163"/>
        <end position="184"/>
    </location>
</feature>
<organism evidence="2 3">
    <name type="scientific">Eumeta variegata</name>
    <name type="common">Bagworm moth</name>
    <name type="synonym">Eumeta japonica</name>
    <dbReference type="NCBI Taxonomy" id="151549"/>
    <lineage>
        <taxon>Eukaryota</taxon>
        <taxon>Metazoa</taxon>
        <taxon>Ecdysozoa</taxon>
        <taxon>Arthropoda</taxon>
        <taxon>Hexapoda</taxon>
        <taxon>Insecta</taxon>
        <taxon>Pterygota</taxon>
        <taxon>Neoptera</taxon>
        <taxon>Endopterygota</taxon>
        <taxon>Lepidoptera</taxon>
        <taxon>Glossata</taxon>
        <taxon>Ditrysia</taxon>
        <taxon>Tineoidea</taxon>
        <taxon>Psychidae</taxon>
        <taxon>Oiketicinae</taxon>
        <taxon>Eumeta</taxon>
    </lineage>
</organism>
<evidence type="ECO:0000313" key="2">
    <source>
        <dbReference type="EMBL" id="GBP75090.1"/>
    </source>
</evidence>
<evidence type="ECO:0000256" key="1">
    <source>
        <dbReference type="SAM" id="MobiDB-lite"/>
    </source>
</evidence>
<dbReference type="AlphaFoldDB" id="A0A4C1YJ67"/>
<evidence type="ECO:0000313" key="3">
    <source>
        <dbReference type="Proteomes" id="UP000299102"/>
    </source>
</evidence>
<comment type="caution">
    <text evidence="2">The sequence shown here is derived from an EMBL/GenBank/DDBJ whole genome shotgun (WGS) entry which is preliminary data.</text>
</comment>
<name>A0A4C1YJ67_EUMVA</name>
<sequence length="207" mass="23295">MSAAWLPARVNGESNLKLFPDQTARLEFVEATSSKACRLELKVSNMRRPADRAQAPRPRLGTSISDVPKAFRQRSDSGCTVSKCWRNLAGAMELLGNSLLHSVQRVRAESRLLTTNASNSEAAFIKRTARSQVYARRAESKRSIRERSICTVEPRVARWDAGFTRGRTSTKDDPRSTRSTTAVNEEWKGKRKNVLANRRVMARFIAE</sequence>
<reference evidence="2 3" key="1">
    <citation type="journal article" date="2019" name="Commun. Biol.">
        <title>The bagworm genome reveals a unique fibroin gene that provides high tensile strength.</title>
        <authorList>
            <person name="Kono N."/>
            <person name="Nakamura H."/>
            <person name="Ohtoshi R."/>
            <person name="Tomita M."/>
            <person name="Numata K."/>
            <person name="Arakawa K."/>
        </authorList>
    </citation>
    <scope>NUCLEOTIDE SEQUENCE [LARGE SCALE GENOMIC DNA]</scope>
</reference>
<accession>A0A4C1YJ67</accession>
<proteinExistence type="predicted"/>
<gene>
    <name evidence="2" type="ORF">EVAR_49261_1</name>
</gene>
<dbReference type="EMBL" id="BGZK01001235">
    <property type="protein sequence ID" value="GBP75090.1"/>
    <property type="molecule type" value="Genomic_DNA"/>
</dbReference>
<protein>
    <submittedName>
        <fullName evidence="2">Uncharacterized protein</fullName>
    </submittedName>
</protein>